<keyword evidence="5" id="KW-1185">Reference proteome</keyword>
<dbReference type="InterPro" id="IPR050832">
    <property type="entry name" value="Bact_Acetyltransf"/>
</dbReference>
<name>A0A2C8Z3J3_9MICO</name>
<protein>
    <submittedName>
        <fullName evidence="4">Acetyltransferase (GNAT) family protein</fullName>
    </submittedName>
</protein>
<dbReference type="Proteomes" id="UP000219440">
    <property type="component" value="Unassembled WGS sequence"/>
</dbReference>
<feature type="domain" description="N-acetyltransferase" evidence="3">
    <location>
        <begin position="1"/>
        <end position="147"/>
    </location>
</feature>
<organism evidence="4 5">
    <name type="scientific">Salinibacterium xinjiangense</name>
    <dbReference type="NCBI Taxonomy" id="386302"/>
    <lineage>
        <taxon>Bacteria</taxon>
        <taxon>Bacillati</taxon>
        <taxon>Actinomycetota</taxon>
        <taxon>Actinomycetes</taxon>
        <taxon>Micrococcales</taxon>
        <taxon>Microbacteriaceae</taxon>
        <taxon>Salinibacterium</taxon>
    </lineage>
</organism>
<gene>
    <name evidence="4" type="ORF">SAMN06296378_0742</name>
</gene>
<dbReference type="RefSeq" id="WP_229671258.1">
    <property type="nucleotide sequence ID" value="NZ_BMLC01000001.1"/>
</dbReference>
<evidence type="ECO:0000256" key="1">
    <source>
        <dbReference type="ARBA" id="ARBA00022679"/>
    </source>
</evidence>
<dbReference type="PANTHER" id="PTHR43877">
    <property type="entry name" value="AMINOALKYLPHOSPHONATE N-ACETYLTRANSFERASE-RELATED-RELATED"/>
    <property type="match status" value="1"/>
</dbReference>
<dbReference type="AlphaFoldDB" id="A0A2C8Z3J3"/>
<sequence length="147" mass="16916">MREVEWEHPDSVAMRTGQRLDLDVRYGSPDSEPGPHPTADDISVFFVAYTDDGEAIGSGALRKLDDQHAEIKRMFVEPAHRGSGAASAILRRLEEFARERDWHRLVLETGHRQPDAVRFYEREGYRPIPKFGYYVDSQHSLCFEKVL</sequence>
<keyword evidence="2" id="KW-0012">Acyltransferase</keyword>
<dbReference type="InterPro" id="IPR016181">
    <property type="entry name" value="Acyl_CoA_acyltransferase"/>
</dbReference>
<dbReference type="CDD" id="cd04301">
    <property type="entry name" value="NAT_SF"/>
    <property type="match status" value="1"/>
</dbReference>
<dbReference type="Pfam" id="PF00583">
    <property type="entry name" value="Acetyltransf_1"/>
    <property type="match status" value="1"/>
</dbReference>
<dbReference type="EMBL" id="OCST01000002">
    <property type="protein sequence ID" value="SOE58243.1"/>
    <property type="molecule type" value="Genomic_DNA"/>
</dbReference>
<proteinExistence type="predicted"/>
<dbReference type="SUPFAM" id="SSF55729">
    <property type="entry name" value="Acyl-CoA N-acyltransferases (Nat)"/>
    <property type="match status" value="1"/>
</dbReference>
<evidence type="ECO:0000313" key="4">
    <source>
        <dbReference type="EMBL" id="SOE58243.1"/>
    </source>
</evidence>
<dbReference type="PROSITE" id="PS51186">
    <property type="entry name" value="GNAT"/>
    <property type="match status" value="1"/>
</dbReference>
<accession>A0A2C8Z3J3</accession>
<reference evidence="4 5" key="1">
    <citation type="submission" date="2017-09" db="EMBL/GenBank/DDBJ databases">
        <authorList>
            <person name="Ehlers B."/>
            <person name="Leendertz F.H."/>
        </authorList>
    </citation>
    <scope>NUCLEOTIDE SEQUENCE [LARGE SCALE GENOMIC DNA]</scope>
    <source>
        <strain evidence="4 5">CGMCC 1.05381</strain>
    </source>
</reference>
<keyword evidence="1 4" id="KW-0808">Transferase</keyword>
<evidence type="ECO:0000256" key="2">
    <source>
        <dbReference type="ARBA" id="ARBA00023315"/>
    </source>
</evidence>
<evidence type="ECO:0000313" key="5">
    <source>
        <dbReference type="Proteomes" id="UP000219440"/>
    </source>
</evidence>
<dbReference type="GO" id="GO:0016747">
    <property type="term" value="F:acyltransferase activity, transferring groups other than amino-acyl groups"/>
    <property type="evidence" value="ECO:0007669"/>
    <property type="project" value="InterPro"/>
</dbReference>
<dbReference type="InterPro" id="IPR000182">
    <property type="entry name" value="GNAT_dom"/>
</dbReference>
<dbReference type="Gene3D" id="3.40.630.30">
    <property type="match status" value="1"/>
</dbReference>
<dbReference type="PANTHER" id="PTHR43877:SF2">
    <property type="entry name" value="AMINOALKYLPHOSPHONATE N-ACETYLTRANSFERASE-RELATED"/>
    <property type="match status" value="1"/>
</dbReference>
<evidence type="ECO:0000259" key="3">
    <source>
        <dbReference type="PROSITE" id="PS51186"/>
    </source>
</evidence>